<dbReference type="InterPro" id="IPR031311">
    <property type="entry name" value="CHIT_BIND_RR_consensus"/>
</dbReference>
<dbReference type="OrthoDB" id="6355127at2759"/>
<keyword evidence="1 2" id="KW-0193">Cuticle</keyword>
<dbReference type="Pfam" id="PF00379">
    <property type="entry name" value="Chitin_bind_4"/>
    <property type="match status" value="1"/>
</dbReference>
<proteinExistence type="predicted"/>
<keyword evidence="5" id="KW-1185">Reference proteome</keyword>
<comment type="caution">
    <text evidence="4">The sequence shown here is derived from an EMBL/GenBank/DDBJ whole genome shotgun (WGS) entry which is preliminary data.</text>
</comment>
<dbReference type="AlphaFoldDB" id="A0A3R7QK62"/>
<organism evidence="4 5">
    <name type="scientific">Penaeus vannamei</name>
    <name type="common">Whiteleg shrimp</name>
    <name type="synonym">Litopenaeus vannamei</name>
    <dbReference type="NCBI Taxonomy" id="6689"/>
    <lineage>
        <taxon>Eukaryota</taxon>
        <taxon>Metazoa</taxon>
        <taxon>Ecdysozoa</taxon>
        <taxon>Arthropoda</taxon>
        <taxon>Crustacea</taxon>
        <taxon>Multicrustacea</taxon>
        <taxon>Malacostraca</taxon>
        <taxon>Eumalacostraca</taxon>
        <taxon>Eucarida</taxon>
        <taxon>Decapoda</taxon>
        <taxon>Dendrobranchiata</taxon>
        <taxon>Penaeoidea</taxon>
        <taxon>Penaeidae</taxon>
        <taxon>Penaeus</taxon>
    </lineage>
</organism>
<evidence type="ECO:0000256" key="3">
    <source>
        <dbReference type="SAM" id="MobiDB-lite"/>
    </source>
</evidence>
<evidence type="ECO:0000256" key="2">
    <source>
        <dbReference type="PROSITE-ProRule" id="PRU00497"/>
    </source>
</evidence>
<evidence type="ECO:0000313" key="5">
    <source>
        <dbReference type="Proteomes" id="UP000283509"/>
    </source>
</evidence>
<dbReference type="Proteomes" id="UP000283509">
    <property type="component" value="Unassembled WGS sequence"/>
</dbReference>
<dbReference type="GO" id="GO:0042302">
    <property type="term" value="F:structural constituent of cuticle"/>
    <property type="evidence" value="ECO:0007669"/>
    <property type="project" value="UniProtKB-UniRule"/>
</dbReference>
<dbReference type="InterPro" id="IPR000618">
    <property type="entry name" value="Insect_cuticle"/>
</dbReference>
<sequence length="137" mass="14763">MKVMPLHTSRQNPPLLPSSHTPSIIFTLSSSTFNIFSPLPPQLLVLLGLAALAAARPDEILDFEGDDAEHDQEGEPGKAVTGEYKWESPEGIEFVVKYIADDKGFRVLESNAVPSAGGVRADGEQADLDGDSEEDDK</sequence>
<reference evidence="4 5" key="1">
    <citation type="submission" date="2018-04" db="EMBL/GenBank/DDBJ databases">
        <authorList>
            <person name="Zhang X."/>
            <person name="Yuan J."/>
            <person name="Li F."/>
            <person name="Xiang J."/>
        </authorList>
    </citation>
    <scope>NUCLEOTIDE SEQUENCE [LARGE SCALE GENOMIC DNA]</scope>
    <source>
        <tissue evidence="4">Muscle</tissue>
    </source>
</reference>
<dbReference type="EMBL" id="QCYY01002477">
    <property type="protein sequence ID" value="ROT70064.1"/>
    <property type="molecule type" value="Genomic_DNA"/>
</dbReference>
<feature type="region of interest" description="Disordered" evidence="3">
    <location>
        <begin position="114"/>
        <end position="137"/>
    </location>
</feature>
<dbReference type="STRING" id="6689.A0A3R7QK62"/>
<evidence type="ECO:0000256" key="1">
    <source>
        <dbReference type="ARBA" id="ARBA00022460"/>
    </source>
</evidence>
<dbReference type="PROSITE" id="PS00233">
    <property type="entry name" value="CHIT_BIND_RR_1"/>
    <property type="match status" value="1"/>
</dbReference>
<reference evidence="4 5" key="2">
    <citation type="submission" date="2019-01" db="EMBL/GenBank/DDBJ databases">
        <title>The decoding of complex shrimp genome reveals the adaptation for benthos swimmer, frequently molting mechanism and breeding impact on genome.</title>
        <authorList>
            <person name="Sun Y."/>
            <person name="Gao Y."/>
            <person name="Yu Y."/>
        </authorList>
    </citation>
    <scope>NUCLEOTIDE SEQUENCE [LARGE SCALE GENOMIC DNA]</scope>
    <source>
        <tissue evidence="4">Muscle</tissue>
    </source>
</reference>
<evidence type="ECO:0000313" key="4">
    <source>
        <dbReference type="EMBL" id="ROT70064.1"/>
    </source>
</evidence>
<protein>
    <submittedName>
        <fullName evidence="4">Cuticle protein CB5</fullName>
    </submittedName>
</protein>
<feature type="compositionally biased region" description="Acidic residues" evidence="3">
    <location>
        <begin position="124"/>
        <end position="137"/>
    </location>
</feature>
<dbReference type="PROSITE" id="PS51155">
    <property type="entry name" value="CHIT_BIND_RR_2"/>
    <property type="match status" value="1"/>
</dbReference>
<accession>A0A3R7QK62</accession>
<name>A0A3R7QK62_PENVA</name>
<gene>
    <name evidence="4" type="ORF">C7M84_011687</name>
</gene>